<feature type="domain" description="MmeI-like target recognition" evidence="1">
    <location>
        <begin position="18"/>
        <end position="213"/>
    </location>
</feature>
<evidence type="ECO:0000313" key="2">
    <source>
        <dbReference type="EMBL" id="MCD8742615.1"/>
    </source>
</evidence>
<name>A0ABS8U679_9SPHI</name>
<dbReference type="Pfam" id="PF20466">
    <property type="entry name" value="MmeI_TRD"/>
    <property type="match status" value="1"/>
</dbReference>
<evidence type="ECO:0000313" key="3">
    <source>
        <dbReference type="Proteomes" id="UP001199919"/>
    </source>
</evidence>
<comment type="caution">
    <text evidence="2">The sequence shown here is derived from an EMBL/GenBank/DDBJ whole genome shotgun (WGS) entry which is preliminary data.</text>
</comment>
<protein>
    <recommendedName>
        <fullName evidence="1">MmeI-like target recognition domain-containing protein</fullName>
    </recommendedName>
</protein>
<gene>
    <name evidence="2" type="ORF">LT679_18555</name>
</gene>
<dbReference type="InterPro" id="IPR046820">
    <property type="entry name" value="MmeI_TRD"/>
</dbReference>
<dbReference type="EMBL" id="JAJPWV010000010">
    <property type="protein sequence ID" value="MCD8742615.1"/>
    <property type="molecule type" value="Genomic_DNA"/>
</dbReference>
<feature type="non-terminal residue" evidence="2">
    <location>
        <position position="1"/>
    </location>
</feature>
<dbReference type="Proteomes" id="UP001199919">
    <property type="component" value="Unassembled WGS sequence"/>
</dbReference>
<proteinExistence type="predicted"/>
<sequence length="357" mass="41651">MPLKHNTGKSFQGSIVLGKGFVLTTEQAEALIAKDPRNKEVLFPYLNGDDLNNNPEQKASRWVINFFDWPEDRARTYPDCFEIVERLVRPERQRWLKDKNGYEIVGTYALRKPLPQRWWIYGEKRPALYQTISKLDHVMAINRHAKYLLISIGQKNIVYSEATIVIASDSYSDFSILSSAVHDVWAWKNSSTMGASTLRYSASNAFETFPFPNDPLNRLEKLGYELNVFRRDLMRNAKIGLTETYNRFNDKDLNQSSELYEAILKLRNIHCEIDKAVTEVFNWNDLDLKHDFYEVEFLPESDRVRFTVPPDTRKEILSRLFNLNQKRHADTIDNVEAVAEMKKVKISLENINLFSNQ</sequence>
<keyword evidence="3" id="KW-1185">Reference proteome</keyword>
<organism evidence="2 3">
    <name type="scientific">Mucilaginibacter roseus</name>
    <dbReference type="NCBI Taxonomy" id="1528868"/>
    <lineage>
        <taxon>Bacteria</taxon>
        <taxon>Pseudomonadati</taxon>
        <taxon>Bacteroidota</taxon>
        <taxon>Sphingobacteriia</taxon>
        <taxon>Sphingobacteriales</taxon>
        <taxon>Sphingobacteriaceae</taxon>
        <taxon>Mucilaginibacter</taxon>
    </lineage>
</organism>
<evidence type="ECO:0000259" key="1">
    <source>
        <dbReference type="Pfam" id="PF20466"/>
    </source>
</evidence>
<dbReference type="RefSeq" id="WP_232179179.1">
    <property type="nucleotide sequence ID" value="NZ_JAJPWV010000010.1"/>
</dbReference>
<accession>A0ABS8U679</accession>
<reference evidence="2 3" key="1">
    <citation type="submission" date="2021-12" db="EMBL/GenBank/DDBJ databases">
        <title>Mucilaginibacter roseus genome.</title>
        <authorList>
            <person name="Ferreira J.R."/>
            <person name="Newman J.D."/>
        </authorList>
    </citation>
    <scope>NUCLEOTIDE SEQUENCE [LARGE SCALE GENOMIC DNA]</scope>
    <source>
        <strain evidence="2 3">LMG 28454</strain>
    </source>
</reference>